<comment type="similarity">
    <text evidence="2">Belongs to the bacterial solute-binding protein 8 family.</text>
</comment>
<dbReference type="PANTHER" id="PTHR30532">
    <property type="entry name" value="IRON III DICITRATE-BINDING PERIPLASMIC PROTEIN"/>
    <property type="match status" value="1"/>
</dbReference>
<dbReference type="InterPro" id="IPR051313">
    <property type="entry name" value="Bact_iron-sidero_bind"/>
</dbReference>
<keyword evidence="5 6" id="KW-0732">Signal</keyword>
<comment type="subcellular location">
    <subcellularLocation>
        <location evidence="1">Cell envelope</location>
    </subcellularLocation>
</comment>
<keyword evidence="4" id="KW-0406">Ion transport</keyword>
<dbReference type="InterPro" id="IPR033870">
    <property type="entry name" value="FatB"/>
</dbReference>
<gene>
    <name evidence="8" type="ORF">SAMN04488135_102247</name>
</gene>
<reference evidence="8 9" key="1">
    <citation type="submission" date="2016-11" db="EMBL/GenBank/DDBJ databases">
        <authorList>
            <person name="Jaros S."/>
            <person name="Januszkiewicz K."/>
            <person name="Wedrychowicz H."/>
        </authorList>
    </citation>
    <scope>NUCLEOTIDE SEQUENCE [LARGE SCALE GENOMIC DNA]</scope>
    <source>
        <strain evidence="8 9">CGMCC 1.10190</strain>
    </source>
</reference>
<keyword evidence="3" id="KW-0813">Transport</keyword>
<evidence type="ECO:0000256" key="2">
    <source>
        <dbReference type="ARBA" id="ARBA00008814"/>
    </source>
</evidence>
<dbReference type="Pfam" id="PF01497">
    <property type="entry name" value="Peripla_BP_2"/>
    <property type="match status" value="1"/>
</dbReference>
<dbReference type="SUPFAM" id="SSF53807">
    <property type="entry name" value="Helical backbone' metal receptor"/>
    <property type="match status" value="1"/>
</dbReference>
<dbReference type="EMBL" id="FQXE01000002">
    <property type="protein sequence ID" value="SHH12367.1"/>
    <property type="molecule type" value="Genomic_DNA"/>
</dbReference>
<feature type="chain" id="PRO_5012793493" evidence="6">
    <location>
        <begin position="24"/>
        <end position="313"/>
    </location>
</feature>
<feature type="domain" description="Fe/B12 periplasmic-binding" evidence="7">
    <location>
        <begin position="51"/>
        <end position="313"/>
    </location>
</feature>
<keyword evidence="9" id="KW-1185">Reference proteome</keyword>
<accession>A0A1M5QE99</accession>
<dbReference type="GO" id="GO:1901678">
    <property type="term" value="P:iron coordination entity transport"/>
    <property type="evidence" value="ECO:0007669"/>
    <property type="project" value="UniProtKB-ARBA"/>
</dbReference>
<proteinExistence type="inferred from homology"/>
<evidence type="ECO:0000256" key="4">
    <source>
        <dbReference type="ARBA" id="ARBA00022496"/>
    </source>
</evidence>
<evidence type="ECO:0000313" key="9">
    <source>
        <dbReference type="Proteomes" id="UP000184226"/>
    </source>
</evidence>
<evidence type="ECO:0000313" key="8">
    <source>
        <dbReference type="EMBL" id="SHH12367.1"/>
    </source>
</evidence>
<dbReference type="CDD" id="cd01140">
    <property type="entry name" value="FatB"/>
    <property type="match status" value="1"/>
</dbReference>
<evidence type="ECO:0000256" key="1">
    <source>
        <dbReference type="ARBA" id="ARBA00004196"/>
    </source>
</evidence>
<evidence type="ECO:0000259" key="7">
    <source>
        <dbReference type="PROSITE" id="PS50983"/>
    </source>
</evidence>
<feature type="signal peptide" evidence="6">
    <location>
        <begin position="1"/>
        <end position="23"/>
    </location>
</feature>
<evidence type="ECO:0000256" key="6">
    <source>
        <dbReference type="SAM" id="SignalP"/>
    </source>
</evidence>
<organism evidence="8 9">
    <name type="scientific">Pollutimonas bauzanensis</name>
    <dbReference type="NCBI Taxonomy" id="658167"/>
    <lineage>
        <taxon>Bacteria</taxon>
        <taxon>Pseudomonadati</taxon>
        <taxon>Pseudomonadota</taxon>
        <taxon>Betaproteobacteria</taxon>
        <taxon>Burkholderiales</taxon>
        <taxon>Alcaligenaceae</taxon>
        <taxon>Pollutimonas</taxon>
    </lineage>
</organism>
<dbReference type="PROSITE" id="PS50983">
    <property type="entry name" value="FE_B12_PBP"/>
    <property type="match status" value="1"/>
</dbReference>
<dbReference type="Gene3D" id="3.40.50.1980">
    <property type="entry name" value="Nitrogenase molybdenum iron protein domain"/>
    <property type="match status" value="2"/>
</dbReference>
<dbReference type="PANTHER" id="PTHR30532:SF28">
    <property type="entry name" value="PETROBACTIN-BINDING PROTEIN YCLQ"/>
    <property type="match status" value="1"/>
</dbReference>
<protein>
    <submittedName>
        <fullName evidence="8">Iron complex transport system substrate-binding protein</fullName>
    </submittedName>
</protein>
<sequence>MAMNVLRAGRRLGAALAVGAAFAAAAVAAPAGAVTVRHAQGQTVIAAEPQKTVVFDLAALDIMQALGVRAAAVAGARFPDYLSDYAQDSYPKVGTLFEPDYEAVHAISPDLIVVGGRSGAKYGDLARLAPTIDLTVDANDLPGSVARNTRKLAAIYGKQEQAEAALGRLDDSIQVLREKAAKAGSGLVILTVGGKISAYGPGSRFGVIHDGFGVPAAMRDLATTTHGQAVSFEFIHKTNPEWLFVIDRDAAIGREGASARQLLDNELMHKTTAWRKNQIVYLDAMNWYLLGSAGLTALQQNVEQVSRALDGQQ</sequence>
<dbReference type="STRING" id="658167.SAMN04488135_102247"/>
<dbReference type="GO" id="GO:0030288">
    <property type="term" value="C:outer membrane-bounded periplasmic space"/>
    <property type="evidence" value="ECO:0007669"/>
    <property type="project" value="TreeGrafter"/>
</dbReference>
<keyword evidence="4" id="KW-0408">Iron</keyword>
<keyword evidence="4" id="KW-0410">Iron transport</keyword>
<evidence type="ECO:0000256" key="5">
    <source>
        <dbReference type="ARBA" id="ARBA00022729"/>
    </source>
</evidence>
<dbReference type="Proteomes" id="UP000184226">
    <property type="component" value="Unassembled WGS sequence"/>
</dbReference>
<evidence type="ECO:0000256" key="3">
    <source>
        <dbReference type="ARBA" id="ARBA00022448"/>
    </source>
</evidence>
<name>A0A1M5QE99_9BURK</name>
<dbReference type="AlphaFoldDB" id="A0A1M5QE99"/>
<dbReference type="InterPro" id="IPR002491">
    <property type="entry name" value="ABC_transptr_periplasmic_BD"/>
</dbReference>